<protein>
    <submittedName>
        <fullName evidence="2">Uncharacterized protein</fullName>
    </submittedName>
</protein>
<gene>
    <name evidence="2" type="ORF">Srubr_46470</name>
</gene>
<dbReference type="EMBL" id="BNEA01000015">
    <property type="protein sequence ID" value="GHI54801.1"/>
    <property type="molecule type" value="Genomic_DNA"/>
</dbReference>
<evidence type="ECO:0000313" key="2">
    <source>
        <dbReference type="EMBL" id="GHI54801.1"/>
    </source>
</evidence>
<feature type="region of interest" description="Disordered" evidence="1">
    <location>
        <begin position="81"/>
        <end position="101"/>
    </location>
</feature>
<dbReference type="Proteomes" id="UP000646738">
    <property type="component" value="Unassembled WGS sequence"/>
</dbReference>
<name>A0ABQ3RG40_STRRR</name>
<comment type="caution">
    <text evidence="2">The sequence shown here is derived from an EMBL/GenBank/DDBJ whole genome shotgun (WGS) entry which is preliminary data.</text>
</comment>
<keyword evidence="3" id="KW-1185">Reference proteome</keyword>
<proteinExistence type="predicted"/>
<reference evidence="3" key="1">
    <citation type="submission" date="2023-07" db="EMBL/GenBank/DDBJ databases">
        <title>Whole genome shotgun sequence of Streptomyces achromogenes subsp. rubradiris NBRC 14000.</title>
        <authorList>
            <person name="Komaki H."/>
            <person name="Tamura T."/>
        </authorList>
    </citation>
    <scope>NUCLEOTIDE SEQUENCE [LARGE SCALE GENOMIC DNA]</scope>
    <source>
        <strain evidence="3">NBRC 14000</strain>
    </source>
</reference>
<evidence type="ECO:0000256" key="1">
    <source>
        <dbReference type="SAM" id="MobiDB-lite"/>
    </source>
</evidence>
<sequence>MHARVAPEIVFLGACRIHDPRACGGDPDRTVIARQDGWWPRRCGDGSPWVTKRFSRPPQPPRGVARSEMSVRSAACPVPADAGLLNPEVRSLGDNEFQESA</sequence>
<accession>A0ABQ3RG40</accession>
<organism evidence="2 3">
    <name type="scientific">Streptomyces rubradiris</name>
    <name type="common">Streptomyces achromogenes subsp. rubradiris</name>
    <dbReference type="NCBI Taxonomy" id="285531"/>
    <lineage>
        <taxon>Bacteria</taxon>
        <taxon>Bacillati</taxon>
        <taxon>Actinomycetota</taxon>
        <taxon>Actinomycetes</taxon>
        <taxon>Kitasatosporales</taxon>
        <taxon>Streptomycetaceae</taxon>
        <taxon>Streptomyces</taxon>
    </lineage>
</organism>
<evidence type="ECO:0000313" key="3">
    <source>
        <dbReference type="Proteomes" id="UP000646738"/>
    </source>
</evidence>